<feature type="region of interest" description="Disordered" evidence="1">
    <location>
        <begin position="1"/>
        <end position="99"/>
    </location>
</feature>
<dbReference type="EMBL" id="ML179506">
    <property type="protein sequence ID" value="THU86247.1"/>
    <property type="molecule type" value="Genomic_DNA"/>
</dbReference>
<feature type="region of interest" description="Disordered" evidence="1">
    <location>
        <begin position="325"/>
        <end position="350"/>
    </location>
</feature>
<dbReference type="InterPro" id="IPR044281">
    <property type="entry name" value="IMP4/RPF1"/>
</dbReference>
<evidence type="ECO:0000313" key="3">
    <source>
        <dbReference type="EMBL" id="THU86247.1"/>
    </source>
</evidence>
<dbReference type="PANTHER" id="PTHR22734:SF3">
    <property type="entry name" value="RIBOSOME PRODUCTION FACTOR 1"/>
    <property type="match status" value="1"/>
</dbReference>
<evidence type="ECO:0000256" key="1">
    <source>
        <dbReference type="SAM" id="MobiDB-lite"/>
    </source>
</evidence>
<gene>
    <name evidence="3" type="ORF">K435DRAFT_970393</name>
</gene>
<dbReference type="InterPro" id="IPR007109">
    <property type="entry name" value="Brix"/>
</dbReference>
<dbReference type="PROSITE" id="PS50833">
    <property type="entry name" value="BRIX"/>
    <property type="match status" value="1"/>
</dbReference>
<evidence type="ECO:0000313" key="4">
    <source>
        <dbReference type="Proteomes" id="UP000297245"/>
    </source>
</evidence>
<dbReference type="PANTHER" id="PTHR22734">
    <property type="entry name" value="U3 SMALL NUCLEOLAR RIBONUCLEOPROTEIN PROTEIN IMP4"/>
    <property type="match status" value="1"/>
</dbReference>
<sequence>MPPTRFEPSSIKNKIKREELTHKKKKAKNQDKLQRRLAQAKLESNDPAAKKKRLSENVPRTLDNTREFDPSFLTADPSTSSPQTQLTDGASSSEQTPQIDENSLDIASDPFSSYFNSEDDPNIPPKVLITTSPKASKPTYEFCDELVGVFPGAEFIRRKKGKGFEMGRIAGWAAGRGYKHMVVVNEDTKKPNALTIIHLPHGPTAYFKLTSIELTKQIYGHARATPHNPELVLNNFVTRLGHNVGRMFQTMFPPLPEFQGRQVVTLHNQRDFLFFRRHRYAFRSPEKVALQEIGPRFTLKLRSLRKDIPAVFNLGEDTKPLAFDTDEAQSESKESAAEVETAGPSAKVTPPKQDEYLWAWKPELETTRRTFFL</sequence>
<feature type="compositionally biased region" description="Polar residues" evidence="1">
    <location>
        <begin position="76"/>
        <end position="99"/>
    </location>
</feature>
<dbReference type="GO" id="GO:0000470">
    <property type="term" value="P:maturation of LSU-rRNA"/>
    <property type="evidence" value="ECO:0007669"/>
    <property type="project" value="TreeGrafter"/>
</dbReference>
<dbReference type="GO" id="GO:0005730">
    <property type="term" value="C:nucleolus"/>
    <property type="evidence" value="ECO:0007669"/>
    <property type="project" value="TreeGrafter"/>
</dbReference>
<dbReference type="SUPFAM" id="SSF52954">
    <property type="entry name" value="Class II aaRS ABD-related"/>
    <property type="match status" value="1"/>
</dbReference>
<protein>
    <submittedName>
        <fullName evidence="3">Brix-domain-containing protein</fullName>
    </submittedName>
</protein>
<dbReference type="Proteomes" id="UP000297245">
    <property type="component" value="Unassembled WGS sequence"/>
</dbReference>
<dbReference type="OrthoDB" id="264354at2759"/>
<dbReference type="Pfam" id="PF04427">
    <property type="entry name" value="Brix"/>
    <property type="match status" value="1"/>
</dbReference>
<feature type="domain" description="Brix" evidence="2">
    <location>
        <begin position="125"/>
        <end position="310"/>
    </location>
</feature>
<dbReference type="AlphaFoldDB" id="A0A4S8LBM0"/>
<name>A0A4S8LBM0_DENBC</name>
<keyword evidence="4" id="KW-1185">Reference proteome</keyword>
<organism evidence="3 4">
    <name type="scientific">Dendrothele bispora (strain CBS 962.96)</name>
    <dbReference type="NCBI Taxonomy" id="1314807"/>
    <lineage>
        <taxon>Eukaryota</taxon>
        <taxon>Fungi</taxon>
        <taxon>Dikarya</taxon>
        <taxon>Basidiomycota</taxon>
        <taxon>Agaricomycotina</taxon>
        <taxon>Agaricomycetes</taxon>
        <taxon>Agaricomycetidae</taxon>
        <taxon>Agaricales</taxon>
        <taxon>Agaricales incertae sedis</taxon>
        <taxon>Dendrothele</taxon>
    </lineage>
</organism>
<dbReference type="GO" id="GO:0042134">
    <property type="term" value="F:rRNA primary transcript binding"/>
    <property type="evidence" value="ECO:0007669"/>
    <property type="project" value="InterPro"/>
</dbReference>
<proteinExistence type="predicted"/>
<evidence type="ECO:0000259" key="2">
    <source>
        <dbReference type="PROSITE" id="PS50833"/>
    </source>
</evidence>
<dbReference type="Gene3D" id="3.40.50.10480">
    <property type="entry name" value="Probable brix-domain ribosomal biogenesis protein"/>
    <property type="match status" value="1"/>
</dbReference>
<dbReference type="GO" id="GO:0030687">
    <property type="term" value="C:preribosome, large subunit precursor"/>
    <property type="evidence" value="ECO:0007669"/>
    <property type="project" value="TreeGrafter"/>
</dbReference>
<dbReference type="GO" id="GO:0000460">
    <property type="term" value="P:maturation of 5.8S rRNA"/>
    <property type="evidence" value="ECO:0007669"/>
    <property type="project" value="TreeGrafter"/>
</dbReference>
<reference evidence="3 4" key="1">
    <citation type="journal article" date="2019" name="Nat. Ecol. Evol.">
        <title>Megaphylogeny resolves global patterns of mushroom evolution.</title>
        <authorList>
            <person name="Varga T."/>
            <person name="Krizsan K."/>
            <person name="Foldi C."/>
            <person name="Dima B."/>
            <person name="Sanchez-Garcia M."/>
            <person name="Sanchez-Ramirez S."/>
            <person name="Szollosi G.J."/>
            <person name="Szarkandi J.G."/>
            <person name="Papp V."/>
            <person name="Albert L."/>
            <person name="Andreopoulos W."/>
            <person name="Angelini C."/>
            <person name="Antonin V."/>
            <person name="Barry K.W."/>
            <person name="Bougher N.L."/>
            <person name="Buchanan P."/>
            <person name="Buyck B."/>
            <person name="Bense V."/>
            <person name="Catcheside P."/>
            <person name="Chovatia M."/>
            <person name="Cooper J."/>
            <person name="Damon W."/>
            <person name="Desjardin D."/>
            <person name="Finy P."/>
            <person name="Geml J."/>
            <person name="Haridas S."/>
            <person name="Hughes K."/>
            <person name="Justo A."/>
            <person name="Karasinski D."/>
            <person name="Kautmanova I."/>
            <person name="Kiss B."/>
            <person name="Kocsube S."/>
            <person name="Kotiranta H."/>
            <person name="LaButti K.M."/>
            <person name="Lechner B.E."/>
            <person name="Liimatainen K."/>
            <person name="Lipzen A."/>
            <person name="Lukacs Z."/>
            <person name="Mihaltcheva S."/>
            <person name="Morgado L.N."/>
            <person name="Niskanen T."/>
            <person name="Noordeloos M.E."/>
            <person name="Ohm R.A."/>
            <person name="Ortiz-Santana B."/>
            <person name="Ovrebo C."/>
            <person name="Racz N."/>
            <person name="Riley R."/>
            <person name="Savchenko A."/>
            <person name="Shiryaev A."/>
            <person name="Soop K."/>
            <person name="Spirin V."/>
            <person name="Szebenyi C."/>
            <person name="Tomsovsky M."/>
            <person name="Tulloss R.E."/>
            <person name="Uehling J."/>
            <person name="Grigoriev I.V."/>
            <person name="Vagvolgyi C."/>
            <person name="Papp T."/>
            <person name="Martin F.M."/>
            <person name="Miettinen O."/>
            <person name="Hibbett D.S."/>
            <person name="Nagy L.G."/>
        </authorList>
    </citation>
    <scope>NUCLEOTIDE SEQUENCE [LARGE SCALE GENOMIC DNA]</scope>
    <source>
        <strain evidence="3 4">CBS 962.96</strain>
    </source>
</reference>
<dbReference type="SMART" id="SM00879">
    <property type="entry name" value="Brix"/>
    <property type="match status" value="1"/>
</dbReference>
<accession>A0A4S8LBM0</accession>